<feature type="domain" description="Peptidoglycan beta-N-acetylmuramidase NamZ N-terminal" evidence="1">
    <location>
        <begin position="23"/>
        <end position="225"/>
    </location>
</feature>
<dbReference type="InterPro" id="IPR008302">
    <property type="entry name" value="NamZ"/>
</dbReference>
<evidence type="ECO:0000259" key="1">
    <source>
        <dbReference type="Pfam" id="PF07075"/>
    </source>
</evidence>
<dbReference type="Pfam" id="PF07075">
    <property type="entry name" value="NamZ_N"/>
    <property type="match status" value="1"/>
</dbReference>
<protein>
    <submittedName>
        <fullName evidence="3">DUF1343 domain-containing protein</fullName>
    </submittedName>
</protein>
<dbReference type="Proteomes" id="UP000249016">
    <property type="component" value="Unassembled WGS sequence"/>
</dbReference>
<organism evidence="3 4">
    <name type="scientific">Spirosoma telluris</name>
    <dbReference type="NCBI Taxonomy" id="2183553"/>
    <lineage>
        <taxon>Bacteria</taxon>
        <taxon>Pseudomonadati</taxon>
        <taxon>Bacteroidota</taxon>
        <taxon>Cytophagia</taxon>
        <taxon>Cytophagales</taxon>
        <taxon>Cytophagaceae</taxon>
        <taxon>Spirosoma</taxon>
    </lineage>
</organism>
<dbReference type="EMBL" id="QLII01000001">
    <property type="protein sequence ID" value="RAI74883.1"/>
    <property type="molecule type" value="Genomic_DNA"/>
</dbReference>
<dbReference type="RefSeq" id="WP_111350261.1">
    <property type="nucleotide sequence ID" value="NZ_QLII01000001.1"/>
</dbReference>
<dbReference type="InterPro" id="IPR048503">
    <property type="entry name" value="NamZ_C"/>
</dbReference>
<dbReference type="Gene3D" id="3.90.1150.140">
    <property type="match status" value="1"/>
</dbReference>
<reference evidence="3 4" key="1">
    <citation type="submission" date="2018-06" db="EMBL/GenBank/DDBJ databases">
        <title>Spirosoma sp. HMF3257 Genome sequencing and assembly.</title>
        <authorList>
            <person name="Kang H."/>
            <person name="Cha I."/>
            <person name="Kim H."/>
            <person name="Kang J."/>
            <person name="Joh K."/>
        </authorList>
    </citation>
    <scope>NUCLEOTIDE SEQUENCE [LARGE SCALE GENOMIC DNA]</scope>
    <source>
        <strain evidence="3 4">HMF3257</strain>
    </source>
</reference>
<dbReference type="AlphaFoldDB" id="A0A327NJ60"/>
<comment type="caution">
    <text evidence="3">The sequence shown here is derived from an EMBL/GenBank/DDBJ whole genome shotgun (WGS) entry which is preliminary data.</text>
</comment>
<evidence type="ECO:0000259" key="2">
    <source>
        <dbReference type="Pfam" id="PF20732"/>
    </source>
</evidence>
<keyword evidence="4" id="KW-1185">Reference proteome</keyword>
<proteinExistence type="predicted"/>
<gene>
    <name evidence="3" type="ORF">HMF3257_12740</name>
</gene>
<feature type="domain" description="Peptidoglycan beta-N-acetylmuramidase NamZ C-terminal" evidence="2">
    <location>
        <begin position="229"/>
        <end position="390"/>
    </location>
</feature>
<evidence type="ECO:0000313" key="3">
    <source>
        <dbReference type="EMBL" id="RAI74883.1"/>
    </source>
</evidence>
<evidence type="ECO:0000313" key="4">
    <source>
        <dbReference type="Proteomes" id="UP000249016"/>
    </source>
</evidence>
<dbReference type="GO" id="GO:0033922">
    <property type="term" value="F:peptidoglycan beta-N-acetylmuramidase activity"/>
    <property type="evidence" value="ECO:0007669"/>
    <property type="project" value="InterPro"/>
</dbReference>
<dbReference type="OrthoDB" id="9801061at2"/>
<dbReference type="PANTHER" id="PTHR42915:SF1">
    <property type="entry name" value="PEPTIDOGLYCAN BETA-N-ACETYLMURAMIDASE NAMZ"/>
    <property type="match status" value="1"/>
</dbReference>
<dbReference type="InterPro" id="IPR048502">
    <property type="entry name" value="NamZ_N"/>
</dbReference>
<dbReference type="PIRSF" id="PIRSF016719">
    <property type="entry name" value="UCP016719"/>
    <property type="match status" value="1"/>
</dbReference>
<accession>A0A327NJ60</accession>
<dbReference type="PANTHER" id="PTHR42915">
    <property type="entry name" value="HYPOTHETICAL 460 KDA PROTEIN IN FEUA-SIGW INTERGENIC REGION [PRECURSOR]"/>
    <property type="match status" value="1"/>
</dbReference>
<name>A0A327NJ60_9BACT</name>
<sequence length="390" mass="43053">MAVRFGVDIFLKQVLDYQHQRFALVTNQAATTATYVPSRQALLSAGYQIVTLFSPEHGLDAIGDDGKLMPNGIDELTGLPIISLYGDKLQPSAGDLADVDAVVVDLPDVGCRFYTYLWTLTHVMEACALLQKPLLLLDRPNPLSGRLALTEGPMLDEAVCSSFIGRWRMPLRHACTFGELATYWQQQRLPSLNLTVIKAEGWHREAFAQDWQPSFVPTSPAMVNAEAALLYPGLGLLEATNLSEGRGTATPFQLAGAPWLDANPLTAQFNEVGLSGVVGRAITFTPQSGNYVGQLCRGVMFHVTDPTCFKPVLSGLLFIKLVYDHQPNQFGWAPYPTHVNPTGKHHLDKLLGIPDSEILFEQPISSFTKTLHKLLVCEAWVDEMRPYLLY</sequence>
<dbReference type="Gene3D" id="3.40.50.12170">
    <property type="entry name" value="Uncharacterised protein PF07075, DUF1343"/>
    <property type="match status" value="1"/>
</dbReference>
<dbReference type="Pfam" id="PF20732">
    <property type="entry name" value="NamZ_C"/>
    <property type="match status" value="1"/>
</dbReference>